<keyword evidence="9" id="KW-0407">Ion channel</keyword>
<protein>
    <submittedName>
        <fullName evidence="12">Putative voltage-gated calcium channel beta subunit</fullName>
    </submittedName>
</protein>
<keyword evidence="5" id="KW-0109">Calcium transport</keyword>
<evidence type="ECO:0000256" key="5">
    <source>
        <dbReference type="ARBA" id="ARBA00022568"/>
    </source>
</evidence>
<evidence type="ECO:0000256" key="8">
    <source>
        <dbReference type="ARBA" id="ARBA00023065"/>
    </source>
</evidence>
<feature type="compositionally biased region" description="Low complexity" evidence="10">
    <location>
        <begin position="512"/>
        <end position="536"/>
    </location>
</feature>
<feature type="compositionally biased region" description="Polar residues" evidence="10">
    <location>
        <begin position="170"/>
        <end position="193"/>
    </location>
</feature>
<proteinExistence type="evidence at transcript level"/>
<feature type="region of interest" description="Disordered" evidence="10">
    <location>
        <begin position="454"/>
        <end position="700"/>
    </location>
</feature>
<dbReference type="SUPFAM" id="SSF50044">
    <property type="entry name" value="SH3-domain"/>
    <property type="match status" value="1"/>
</dbReference>
<dbReference type="PANTHER" id="PTHR11824">
    <property type="entry name" value="VOLTAGE-DEPENDENT CALCIUM CHANNEL BETA SUBUNIT"/>
    <property type="match status" value="1"/>
</dbReference>
<keyword evidence="4" id="KW-0597">Phosphoprotein</keyword>
<evidence type="ECO:0000256" key="1">
    <source>
        <dbReference type="ARBA" id="ARBA00010836"/>
    </source>
</evidence>
<sequence length="700" mass="78482">MATPPLPQQSFALEELPTVAIRSKRSQSSSVNKRRERIRHPDGNFSDSSNSFARQGSADSNYSQPSSDLSLDETREKQRADRENKALAQLRAAREKVVAFTVRTNMAYDGSLDDDSPVHGYAISFGVRDYLQILEKFNNDWWVGRLMKEGCDMGFIPSPAKLENLILQQTQTRSSKLHSRGSTPPTPDQNGLESNVEESDSPGNTKLGRGVITTLPAKEKRKPFFKKTESLSPYDVVPSVRPVVLVGPSLKGYEVTDMMQKALFDFLKHRFEGRIIITRVTADISLAKRSAVNNAGKRALMERSNSRTSCLAEVQQEIERIFELARTLQLVVLDCDTINHPSQLAKTSLAPIIVYVKISSPKVLQRLIKSRGKSQSRNLNVQMVAAEKLAQCPPEMFDVILDENQLEEACEHLAEFLETYWRAAHDNLPENYAQLILNTPCAGMLPDLNQESLASHRTTHPKSIEAERVSKEQGRETDEELESLSHHRGHHYQQQQQQQQQQSVAHHEAMPHSSSSQGVGSSRHSAGTAATHSTTAQLHSRPRSHHHTSYSERRLPRQPGEVSSPEGDLFSASCRGDDMYPVHDDDDDPDYYGDARVHPPPPVMATSYRGAGSSNFDDWDDAPDPYLEDKFGDLSPPPSHLRHHHHPHSVAAQRRHHHHGRRPSEYDRDECDDDRNYRGGGSGSGETGLHRGQKYPVNVL</sequence>
<evidence type="ECO:0000256" key="2">
    <source>
        <dbReference type="ARBA" id="ARBA00022443"/>
    </source>
</evidence>
<keyword evidence="6" id="KW-0106">Calcium</keyword>
<dbReference type="EMBL" id="GACK01007905">
    <property type="protein sequence ID" value="JAA57129.1"/>
    <property type="molecule type" value="mRNA"/>
</dbReference>
<evidence type="ECO:0000256" key="6">
    <source>
        <dbReference type="ARBA" id="ARBA00022837"/>
    </source>
</evidence>
<feature type="compositionally biased region" description="Basic residues" evidence="10">
    <location>
        <begin position="640"/>
        <end position="661"/>
    </location>
</feature>
<evidence type="ECO:0000256" key="7">
    <source>
        <dbReference type="ARBA" id="ARBA00022882"/>
    </source>
</evidence>
<dbReference type="Pfam" id="PF00625">
    <property type="entry name" value="Guanylate_kin"/>
    <property type="match status" value="1"/>
</dbReference>
<dbReference type="InterPro" id="IPR008145">
    <property type="entry name" value="GK/Ca_channel_bsu"/>
</dbReference>
<dbReference type="GO" id="GO:0005891">
    <property type="term" value="C:voltage-gated calcium channel complex"/>
    <property type="evidence" value="ECO:0007669"/>
    <property type="project" value="InterPro"/>
</dbReference>
<accession>L7M212</accession>
<evidence type="ECO:0000256" key="9">
    <source>
        <dbReference type="ARBA" id="ARBA00023303"/>
    </source>
</evidence>
<feature type="compositionally biased region" description="Low complexity" evidence="10">
    <location>
        <begin position="493"/>
        <end position="502"/>
    </location>
</feature>
<organism evidence="12">
    <name type="scientific">Rhipicephalus pulchellus</name>
    <name type="common">Yellow backed tick</name>
    <name type="synonym">Dermacentor pulchellus</name>
    <dbReference type="NCBI Taxonomy" id="72859"/>
    <lineage>
        <taxon>Eukaryota</taxon>
        <taxon>Metazoa</taxon>
        <taxon>Ecdysozoa</taxon>
        <taxon>Arthropoda</taxon>
        <taxon>Chelicerata</taxon>
        <taxon>Arachnida</taxon>
        <taxon>Acari</taxon>
        <taxon>Parasitiformes</taxon>
        <taxon>Ixodida</taxon>
        <taxon>Ixodoidea</taxon>
        <taxon>Ixodidae</taxon>
        <taxon>Rhipicephalinae</taxon>
        <taxon>Rhipicephalus</taxon>
        <taxon>Rhipicephalus</taxon>
    </lineage>
</organism>
<feature type="region of interest" description="Disordered" evidence="10">
    <location>
        <begin position="170"/>
        <end position="210"/>
    </location>
</feature>
<feature type="compositionally biased region" description="Polar residues" evidence="10">
    <location>
        <begin position="45"/>
        <end position="69"/>
    </location>
</feature>
<dbReference type="AlphaFoldDB" id="L7M212"/>
<dbReference type="InterPro" id="IPR000584">
    <property type="entry name" value="VDCC_L_bsu"/>
</dbReference>
<dbReference type="Gene3D" id="2.30.30.40">
    <property type="entry name" value="SH3 Domains"/>
    <property type="match status" value="1"/>
</dbReference>
<keyword evidence="2" id="KW-0728">SH3 domain</keyword>
<dbReference type="InterPro" id="IPR036028">
    <property type="entry name" value="SH3-like_dom_sf"/>
</dbReference>
<evidence type="ECO:0000256" key="3">
    <source>
        <dbReference type="ARBA" id="ARBA00022448"/>
    </source>
</evidence>
<feature type="compositionally biased region" description="Basic and acidic residues" evidence="10">
    <location>
        <begin position="462"/>
        <end position="476"/>
    </location>
</feature>
<dbReference type="SMART" id="SM00072">
    <property type="entry name" value="GuKc"/>
    <property type="match status" value="1"/>
</dbReference>
<keyword evidence="8" id="KW-0406">Ion transport</keyword>
<keyword evidence="3" id="KW-0813">Transport</keyword>
<dbReference type="PRINTS" id="PR01626">
    <property type="entry name" value="LCACHANNELB"/>
</dbReference>
<dbReference type="CDD" id="cd11863">
    <property type="entry name" value="SH3_CACNB"/>
    <property type="match status" value="1"/>
</dbReference>
<comment type="similarity">
    <text evidence="1">Belongs to the calcium channel beta subunit family.</text>
</comment>
<feature type="domain" description="Guanylate kinase/L-type calcium channel beta subunit" evidence="11">
    <location>
        <begin position="239"/>
        <end position="421"/>
    </location>
</feature>
<dbReference type="GO" id="GO:0005245">
    <property type="term" value="F:voltage-gated calcium channel activity"/>
    <property type="evidence" value="ECO:0007669"/>
    <property type="project" value="InterPro"/>
</dbReference>
<dbReference type="Pfam" id="PF12052">
    <property type="entry name" value="VGCC_beta4Aa_N"/>
    <property type="match status" value="1"/>
</dbReference>
<evidence type="ECO:0000256" key="10">
    <source>
        <dbReference type="SAM" id="MobiDB-lite"/>
    </source>
</evidence>
<keyword evidence="7" id="KW-0851">Voltage-gated channel</keyword>
<reference evidence="12" key="2">
    <citation type="journal article" date="2015" name="J. Proteomics">
        <title>Sexual differences in the sialomes of the zebra tick, Rhipicephalus pulchellus.</title>
        <authorList>
            <person name="Tan A.W."/>
            <person name="Francischetti I.M."/>
            <person name="Slovak M."/>
            <person name="Kini R.M."/>
            <person name="Ribeiro J.M."/>
        </authorList>
    </citation>
    <scope>NUCLEOTIDE SEQUENCE</scope>
    <source>
        <tissue evidence="12">Salivary gland</tissue>
    </source>
</reference>
<dbReference type="InterPro" id="IPR027417">
    <property type="entry name" value="P-loop_NTPase"/>
</dbReference>
<dbReference type="FunFam" id="3.40.50.300:FF:000023">
    <property type="entry name" value="Voltage-dependent L-type calcium channel subunit beta-2"/>
    <property type="match status" value="1"/>
</dbReference>
<dbReference type="Gene3D" id="3.40.50.300">
    <property type="entry name" value="P-loop containing nucleotide triphosphate hydrolases"/>
    <property type="match status" value="1"/>
</dbReference>
<feature type="region of interest" description="Disordered" evidence="10">
    <location>
        <begin position="1"/>
        <end position="83"/>
    </location>
</feature>
<dbReference type="SUPFAM" id="SSF52540">
    <property type="entry name" value="P-loop containing nucleoside triphosphate hydrolases"/>
    <property type="match status" value="1"/>
</dbReference>
<evidence type="ECO:0000256" key="4">
    <source>
        <dbReference type="ARBA" id="ARBA00022553"/>
    </source>
</evidence>
<evidence type="ECO:0000259" key="11">
    <source>
        <dbReference type="SMART" id="SM00072"/>
    </source>
</evidence>
<evidence type="ECO:0000313" key="12">
    <source>
        <dbReference type="EMBL" id="JAA57129.1"/>
    </source>
</evidence>
<feature type="compositionally biased region" description="Basic and acidic residues" evidence="10">
    <location>
        <begin position="72"/>
        <end position="83"/>
    </location>
</feature>
<dbReference type="InterPro" id="IPR046937">
    <property type="entry name" value="CAB1-4_N_A-dom"/>
</dbReference>
<reference evidence="12" key="1">
    <citation type="submission" date="2012-11" db="EMBL/GenBank/DDBJ databases">
        <authorList>
            <person name="Lucero-Rivera Y.E."/>
            <person name="Tovar-Ramirez D."/>
        </authorList>
    </citation>
    <scope>NUCLEOTIDE SEQUENCE</scope>
    <source>
        <tissue evidence="12">Salivary gland</tissue>
    </source>
</reference>
<name>L7M212_RHIPC</name>